<protein>
    <recommendedName>
        <fullName evidence="4">H(+)-exporting diphosphatase</fullName>
        <ecNumber evidence="4">7.1.3.1</ecNumber>
    </recommendedName>
</protein>
<evidence type="ECO:0000313" key="14">
    <source>
        <dbReference type="EMBL" id="MQL75082.1"/>
    </source>
</evidence>
<dbReference type="InterPro" id="IPR004131">
    <property type="entry name" value="PPase-energised_H-pump"/>
</dbReference>
<evidence type="ECO:0000313" key="15">
    <source>
        <dbReference type="Proteomes" id="UP000652761"/>
    </source>
</evidence>
<evidence type="ECO:0000256" key="1">
    <source>
        <dbReference type="ARBA" id="ARBA00004123"/>
    </source>
</evidence>
<evidence type="ECO:0000256" key="12">
    <source>
        <dbReference type="ARBA" id="ARBA00023242"/>
    </source>
</evidence>
<gene>
    <name evidence="14" type="ORF">Taro_007454</name>
</gene>
<keyword evidence="5" id="KW-0813">Transport</keyword>
<dbReference type="GO" id="GO:0046540">
    <property type="term" value="C:U4/U6 x U5 tri-snRNP complex"/>
    <property type="evidence" value="ECO:0007669"/>
    <property type="project" value="TreeGrafter"/>
</dbReference>
<keyword evidence="12" id="KW-0539">Nucleus</keyword>
<dbReference type="Pfam" id="PF03030">
    <property type="entry name" value="H_PPase"/>
    <property type="match status" value="1"/>
</dbReference>
<sequence length="224" mass="25245">MSCQKMKEVRLKKKSDGASEILSWINKSKKLDEKKITEKEKASRLMKALEEQDNIHDESEEEEASEHIRSSHCYGAPPSPSYHSSFHHRFTLHSGALQQPTELPDHYCSALIRHCLVVCLEFLDNSGLGGMISLLTVEQMHSIPLGNMVPTKTEYQAIALQKGLYFECWVISLTIRFVEPNVGDPFKDTAGPSLHVLIKMLTAIAVVKALRRNSDRVAMDLFHG</sequence>
<evidence type="ECO:0000256" key="7">
    <source>
        <dbReference type="ARBA" id="ARBA00022842"/>
    </source>
</evidence>
<dbReference type="EMBL" id="NMUH01000234">
    <property type="protein sequence ID" value="MQL75082.1"/>
    <property type="molecule type" value="Genomic_DNA"/>
</dbReference>
<evidence type="ECO:0000256" key="2">
    <source>
        <dbReference type="ARBA" id="ARBA00004127"/>
    </source>
</evidence>
<dbReference type="GO" id="GO:0012505">
    <property type="term" value="C:endomembrane system"/>
    <property type="evidence" value="ECO:0007669"/>
    <property type="project" value="UniProtKB-SubCell"/>
</dbReference>
<comment type="similarity">
    <text evidence="3">Belongs to the SNU66/SART1 family.</text>
</comment>
<accession>A0A843TRC6</accession>
<dbReference type="PANTHER" id="PTHR14152:SF5">
    <property type="entry name" value="U4_U6.U5 TRI-SNRNP-ASSOCIATED PROTEIN 1"/>
    <property type="match status" value="1"/>
</dbReference>
<keyword evidence="6" id="KW-0812">Transmembrane</keyword>
<dbReference type="GO" id="GO:0000481">
    <property type="term" value="P:maturation of 5S rRNA"/>
    <property type="evidence" value="ECO:0007669"/>
    <property type="project" value="TreeGrafter"/>
</dbReference>
<dbReference type="GO" id="GO:0004427">
    <property type="term" value="F:inorganic diphosphate phosphatase activity"/>
    <property type="evidence" value="ECO:0007669"/>
    <property type="project" value="InterPro"/>
</dbReference>
<dbReference type="EC" id="7.1.3.1" evidence="4"/>
<keyword evidence="7" id="KW-0460">Magnesium</keyword>
<feature type="compositionally biased region" description="Basic and acidic residues" evidence="13">
    <location>
        <begin position="35"/>
        <end position="57"/>
    </location>
</feature>
<comment type="subcellular location">
    <subcellularLocation>
        <location evidence="2">Endomembrane system</location>
        <topology evidence="2">Multi-pass membrane protein</topology>
    </subcellularLocation>
    <subcellularLocation>
        <location evidence="1">Nucleus</location>
    </subcellularLocation>
</comment>
<comment type="caution">
    <text evidence="14">The sequence shown here is derived from an EMBL/GenBank/DDBJ whole genome shotgun (WGS) entry which is preliminary data.</text>
</comment>
<keyword evidence="9" id="KW-1133">Transmembrane helix</keyword>
<evidence type="ECO:0000256" key="13">
    <source>
        <dbReference type="SAM" id="MobiDB-lite"/>
    </source>
</evidence>
<dbReference type="GO" id="GO:0045292">
    <property type="term" value="P:mRNA cis splicing, via spliceosome"/>
    <property type="evidence" value="ECO:0007669"/>
    <property type="project" value="TreeGrafter"/>
</dbReference>
<evidence type="ECO:0000256" key="11">
    <source>
        <dbReference type="ARBA" id="ARBA00023136"/>
    </source>
</evidence>
<evidence type="ECO:0000256" key="3">
    <source>
        <dbReference type="ARBA" id="ARBA00006076"/>
    </source>
</evidence>
<evidence type="ECO:0000256" key="10">
    <source>
        <dbReference type="ARBA" id="ARBA00023065"/>
    </source>
</evidence>
<name>A0A843TRC6_COLES</name>
<evidence type="ECO:0000256" key="4">
    <source>
        <dbReference type="ARBA" id="ARBA00013242"/>
    </source>
</evidence>
<keyword evidence="15" id="KW-1185">Reference proteome</keyword>
<reference evidence="14" key="1">
    <citation type="submission" date="2017-07" db="EMBL/GenBank/DDBJ databases">
        <title>Taro Niue Genome Assembly and Annotation.</title>
        <authorList>
            <person name="Atibalentja N."/>
            <person name="Keating K."/>
            <person name="Fields C.J."/>
        </authorList>
    </citation>
    <scope>NUCLEOTIDE SEQUENCE</scope>
    <source>
        <strain evidence="14">Niue_2</strain>
        <tissue evidence="14">Leaf</tissue>
    </source>
</reference>
<dbReference type="PANTHER" id="PTHR14152">
    <property type="entry name" value="SQUAMOUS CELL CARCINOMA ANTIGEN RECOGNISED BY CYTOTOXIC T LYMPHOCYTES"/>
    <property type="match status" value="1"/>
</dbReference>
<dbReference type="GO" id="GO:0009678">
    <property type="term" value="F:diphosphate hydrolysis-driven proton transmembrane transporter activity"/>
    <property type="evidence" value="ECO:0007669"/>
    <property type="project" value="UniProtKB-EC"/>
</dbReference>
<evidence type="ECO:0000256" key="9">
    <source>
        <dbReference type="ARBA" id="ARBA00022989"/>
    </source>
</evidence>
<keyword evidence="10" id="KW-0406">Ion transport</keyword>
<evidence type="ECO:0000256" key="6">
    <source>
        <dbReference type="ARBA" id="ARBA00022692"/>
    </source>
</evidence>
<keyword evidence="11" id="KW-0472">Membrane</keyword>
<evidence type="ECO:0000256" key="8">
    <source>
        <dbReference type="ARBA" id="ARBA00022967"/>
    </source>
</evidence>
<organism evidence="14 15">
    <name type="scientific">Colocasia esculenta</name>
    <name type="common">Wild taro</name>
    <name type="synonym">Arum esculentum</name>
    <dbReference type="NCBI Taxonomy" id="4460"/>
    <lineage>
        <taxon>Eukaryota</taxon>
        <taxon>Viridiplantae</taxon>
        <taxon>Streptophyta</taxon>
        <taxon>Embryophyta</taxon>
        <taxon>Tracheophyta</taxon>
        <taxon>Spermatophyta</taxon>
        <taxon>Magnoliopsida</taxon>
        <taxon>Liliopsida</taxon>
        <taxon>Araceae</taxon>
        <taxon>Aroideae</taxon>
        <taxon>Colocasieae</taxon>
        <taxon>Colocasia</taxon>
    </lineage>
</organism>
<keyword evidence="8" id="KW-1278">Translocase</keyword>
<proteinExistence type="inferred from homology"/>
<dbReference type="Proteomes" id="UP000652761">
    <property type="component" value="Unassembled WGS sequence"/>
</dbReference>
<feature type="region of interest" description="Disordered" evidence="13">
    <location>
        <begin position="35"/>
        <end position="72"/>
    </location>
</feature>
<dbReference type="InterPro" id="IPR005011">
    <property type="entry name" value="SNU66/SART1"/>
</dbReference>
<evidence type="ECO:0000256" key="5">
    <source>
        <dbReference type="ARBA" id="ARBA00022448"/>
    </source>
</evidence>
<dbReference type="AlphaFoldDB" id="A0A843TRC6"/>
<dbReference type="GO" id="GO:0016020">
    <property type="term" value="C:membrane"/>
    <property type="evidence" value="ECO:0007669"/>
    <property type="project" value="InterPro"/>
</dbReference>
<dbReference type="OrthoDB" id="1939362at2759"/>